<evidence type="ECO:0000256" key="13">
    <source>
        <dbReference type="ARBA" id="ARBA00031407"/>
    </source>
</evidence>
<protein>
    <recommendedName>
        <fullName evidence="4">Mitochondrial import inner membrane translocase subunit TIM16</fullName>
    </recommendedName>
    <alternativeName>
        <fullName evidence="3">Mitochondrial import inner membrane translocase subunit tim16</fullName>
    </alternativeName>
    <alternativeName>
        <fullName evidence="12 13">Presequence translocated-associated motor subunit PAM16</fullName>
    </alternativeName>
</protein>
<keyword evidence="8" id="KW-0811">Translocation</keyword>
<evidence type="ECO:0000313" key="16">
    <source>
        <dbReference type="Proteomes" id="UP000095009"/>
    </source>
</evidence>
<keyword evidence="7" id="KW-0653">Protein transport</keyword>
<evidence type="ECO:0000256" key="3">
    <source>
        <dbReference type="ARBA" id="ARBA00013571"/>
    </source>
</evidence>
<evidence type="ECO:0000256" key="9">
    <source>
        <dbReference type="ARBA" id="ARBA00023128"/>
    </source>
</evidence>
<dbReference type="Gene3D" id="1.10.287.110">
    <property type="entry name" value="DnaJ domain"/>
    <property type="match status" value="1"/>
</dbReference>
<evidence type="ECO:0000313" key="15">
    <source>
        <dbReference type="EMBL" id="ODQ64331.1"/>
    </source>
</evidence>
<name>A0A1E3PG07_9ASCO</name>
<keyword evidence="10" id="KW-0472">Membrane</keyword>
<dbReference type="PANTHER" id="PTHR12388:SF0">
    <property type="entry name" value="MITOCHONDRIAL IMPORT INNER MEMBRANE TRANSLOCASE SUBUNIT TIM16"/>
    <property type="match status" value="1"/>
</dbReference>
<proteinExistence type="inferred from homology"/>
<dbReference type="AlphaFoldDB" id="A0A1E3PG07"/>
<feature type="region of interest" description="Disordered" evidence="14">
    <location>
        <begin position="109"/>
        <end position="132"/>
    </location>
</feature>
<dbReference type="GO" id="GO:0030150">
    <property type="term" value="P:protein import into mitochondrial matrix"/>
    <property type="evidence" value="ECO:0007669"/>
    <property type="project" value="EnsemblFungi"/>
</dbReference>
<dbReference type="OrthoDB" id="10262892at2759"/>
<dbReference type="GO" id="GO:0019904">
    <property type="term" value="F:protein domain specific binding"/>
    <property type="evidence" value="ECO:0007669"/>
    <property type="project" value="EnsemblFungi"/>
</dbReference>
<keyword evidence="6" id="KW-0999">Mitochondrion inner membrane</keyword>
<dbReference type="FunFam" id="1.10.287.110:FF:000006">
    <property type="entry name" value="Import inner membrane translocase subunit TIM16"/>
    <property type="match status" value="1"/>
</dbReference>
<evidence type="ECO:0000256" key="8">
    <source>
        <dbReference type="ARBA" id="ARBA00023010"/>
    </source>
</evidence>
<dbReference type="GO" id="GO:0001405">
    <property type="term" value="C:PAM complex, Tim23 associated import motor"/>
    <property type="evidence" value="ECO:0007669"/>
    <property type="project" value="EnsemblFungi"/>
</dbReference>
<evidence type="ECO:0000256" key="12">
    <source>
        <dbReference type="ARBA" id="ARBA00030422"/>
    </source>
</evidence>
<evidence type="ECO:0000256" key="4">
    <source>
        <dbReference type="ARBA" id="ARBA00020721"/>
    </source>
</evidence>
<comment type="function">
    <text evidence="11">Essential component of the PAM complex, a complex required for the translocation of transit peptide-containing proteins from the inner membrane into the mitochondrial matrix in an ATP-dependent manner. In the complex, it is required to regulate activity of mtHSP70 (SSC1) via its interaction with PAM18/TIM14. May act by positioning PAM18/TIM14 in juxtaposition to mtHSP70 at the translocon to maximize ATPase stimulation.</text>
</comment>
<keyword evidence="16" id="KW-1185">Reference proteome</keyword>
<evidence type="ECO:0000256" key="11">
    <source>
        <dbReference type="ARBA" id="ARBA00025080"/>
    </source>
</evidence>
<comment type="subcellular location">
    <subcellularLocation>
        <location evidence="1">Mitochondrion inner membrane</location>
        <topology evidence="1">Peripheral membrane protein</topology>
    </subcellularLocation>
</comment>
<dbReference type="EMBL" id="KV454412">
    <property type="protein sequence ID" value="ODQ64331.1"/>
    <property type="molecule type" value="Genomic_DNA"/>
</dbReference>
<evidence type="ECO:0000256" key="6">
    <source>
        <dbReference type="ARBA" id="ARBA00022792"/>
    </source>
</evidence>
<dbReference type="Pfam" id="PF03656">
    <property type="entry name" value="Pam16"/>
    <property type="match status" value="1"/>
</dbReference>
<keyword evidence="9" id="KW-0496">Mitochondrion</keyword>
<dbReference type="PANTHER" id="PTHR12388">
    <property type="entry name" value="MITOCHONDRIA ASSOCIATED GRANULOCYTE MACROPHAGE CSF SIGNALING MOLECULE"/>
    <property type="match status" value="1"/>
</dbReference>
<accession>A0A1E3PG07</accession>
<reference evidence="15 16" key="1">
    <citation type="journal article" date="2016" name="Proc. Natl. Acad. Sci. U.S.A.">
        <title>Comparative genomics of biotechnologically important yeasts.</title>
        <authorList>
            <person name="Riley R."/>
            <person name="Haridas S."/>
            <person name="Wolfe K.H."/>
            <person name="Lopes M.R."/>
            <person name="Hittinger C.T."/>
            <person name="Goeker M."/>
            <person name="Salamov A.A."/>
            <person name="Wisecaver J.H."/>
            <person name="Long T.M."/>
            <person name="Calvey C.H."/>
            <person name="Aerts A.L."/>
            <person name="Barry K.W."/>
            <person name="Choi C."/>
            <person name="Clum A."/>
            <person name="Coughlan A.Y."/>
            <person name="Deshpande S."/>
            <person name="Douglass A.P."/>
            <person name="Hanson S.J."/>
            <person name="Klenk H.-P."/>
            <person name="LaButti K.M."/>
            <person name="Lapidus A."/>
            <person name="Lindquist E.A."/>
            <person name="Lipzen A.M."/>
            <person name="Meier-Kolthoff J.P."/>
            <person name="Ohm R.A."/>
            <person name="Otillar R.P."/>
            <person name="Pangilinan J.L."/>
            <person name="Peng Y."/>
            <person name="Rokas A."/>
            <person name="Rosa C.A."/>
            <person name="Scheuner C."/>
            <person name="Sibirny A.A."/>
            <person name="Slot J.C."/>
            <person name="Stielow J.B."/>
            <person name="Sun H."/>
            <person name="Kurtzman C.P."/>
            <person name="Blackwell M."/>
            <person name="Grigoriev I.V."/>
            <person name="Jeffries T.W."/>
        </authorList>
    </citation>
    <scope>NUCLEOTIDE SEQUENCE [LARGE SCALE GENOMIC DNA]</scope>
    <source>
        <strain evidence="15 16">DSM 6958</strain>
    </source>
</reference>
<dbReference type="Proteomes" id="UP000095009">
    <property type="component" value="Unassembled WGS sequence"/>
</dbReference>
<gene>
    <name evidence="15" type="ORF">NADFUDRAFT_83846</name>
</gene>
<dbReference type="STRING" id="857566.A0A1E3PG07"/>
<evidence type="ECO:0000256" key="7">
    <source>
        <dbReference type="ARBA" id="ARBA00022927"/>
    </source>
</evidence>
<evidence type="ECO:0000256" key="14">
    <source>
        <dbReference type="SAM" id="MobiDB-lite"/>
    </source>
</evidence>
<keyword evidence="5" id="KW-0813">Transport</keyword>
<dbReference type="InterPro" id="IPR036869">
    <property type="entry name" value="J_dom_sf"/>
</dbReference>
<sequence>MAHRLIVNLVITGSQAFGRAFSEAYKQASTASASAAAANATKQKTGGLTLEEACKILDVESSKLTLDKAQNNYEHLFNVNSKEKSGSFYLQSKVYRALERIKLDLEPAAKSGPAAGEGASGTSAAPGGPGGK</sequence>
<feature type="compositionally biased region" description="Low complexity" evidence="14">
    <location>
        <begin position="109"/>
        <end position="126"/>
    </location>
</feature>
<evidence type="ECO:0000256" key="10">
    <source>
        <dbReference type="ARBA" id="ARBA00023136"/>
    </source>
</evidence>
<evidence type="ECO:0000256" key="2">
    <source>
        <dbReference type="ARBA" id="ARBA00008817"/>
    </source>
</evidence>
<dbReference type="InterPro" id="IPR005341">
    <property type="entry name" value="Tim16"/>
</dbReference>
<comment type="similarity">
    <text evidence="2">Belongs to the TIM16/PAM16 family.</text>
</comment>
<organism evidence="15 16">
    <name type="scientific">Nadsonia fulvescens var. elongata DSM 6958</name>
    <dbReference type="NCBI Taxonomy" id="857566"/>
    <lineage>
        <taxon>Eukaryota</taxon>
        <taxon>Fungi</taxon>
        <taxon>Dikarya</taxon>
        <taxon>Ascomycota</taxon>
        <taxon>Saccharomycotina</taxon>
        <taxon>Dipodascomycetes</taxon>
        <taxon>Dipodascales</taxon>
        <taxon>Dipodascales incertae sedis</taxon>
        <taxon>Nadsonia</taxon>
    </lineage>
</organism>
<evidence type="ECO:0000256" key="1">
    <source>
        <dbReference type="ARBA" id="ARBA00004637"/>
    </source>
</evidence>
<evidence type="ECO:0000256" key="5">
    <source>
        <dbReference type="ARBA" id="ARBA00022448"/>
    </source>
</evidence>